<organism evidence="1 2">
    <name type="scientific">Pseudobacteriovorax antillogorgiicola</name>
    <dbReference type="NCBI Taxonomy" id="1513793"/>
    <lineage>
        <taxon>Bacteria</taxon>
        <taxon>Pseudomonadati</taxon>
        <taxon>Bdellovibrionota</taxon>
        <taxon>Oligoflexia</taxon>
        <taxon>Oligoflexales</taxon>
        <taxon>Pseudobacteriovoracaceae</taxon>
        <taxon>Pseudobacteriovorax</taxon>
    </lineage>
</organism>
<protein>
    <submittedName>
        <fullName evidence="1">Uncharacterized protein</fullName>
    </submittedName>
</protein>
<keyword evidence="2" id="KW-1185">Reference proteome</keyword>
<dbReference type="STRING" id="1513793.SAMN06296036_101446"/>
<accession>A0A1Y6B979</accession>
<sequence length="347" mass="37528">MKQIIFLISVLCGFSAYSAEVTKKLKKSKKIVISEGKNNGFTKDSEACVYDDEDTEVYCGTIQKAKKTKSLMKVKKRKVFKKIKKGMTVKLKNADGAVTQTADASGATSTEPKGATNFKLGYILTPLTPSVYNVISYLDPDGNTVNTLWDADRVSSLSLLGFGAEFGFGIFGSKAAVGVRMREYKGFTIKANYTGDRSLYAETTLNASATGFYFDFNYLILDYGSMSLDFGNGLDIDSAALTMTTDQKSDSSEESVRIYEASSTATTISLRTNININFYFDPIGVQAGTSLLIPLTASVSDSITATDSQIDTNLGGGVTAEDDVRQAIGHDKGSIGLEMFFSAYFAF</sequence>
<reference evidence="2" key="1">
    <citation type="submission" date="2017-04" db="EMBL/GenBank/DDBJ databases">
        <authorList>
            <person name="Varghese N."/>
            <person name="Submissions S."/>
        </authorList>
    </citation>
    <scope>NUCLEOTIDE SEQUENCE [LARGE SCALE GENOMIC DNA]</scope>
    <source>
        <strain evidence="2">RKEM611</strain>
    </source>
</reference>
<evidence type="ECO:0000313" key="2">
    <source>
        <dbReference type="Proteomes" id="UP000192907"/>
    </source>
</evidence>
<evidence type="ECO:0000313" key="1">
    <source>
        <dbReference type="EMBL" id="SME91295.1"/>
    </source>
</evidence>
<dbReference type="Proteomes" id="UP000192907">
    <property type="component" value="Unassembled WGS sequence"/>
</dbReference>
<dbReference type="RefSeq" id="WP_132314440.1">
    <property type="nucleotide sequence ID" value="NZ_FWZT01000001.1"/>
</dbReference>
<gene>
    <name evidence="1" type="ORF">SAMN06296036_101446</name>
</gene>
<name>A0A1Y6B979_9BACT</name>
<proteinExistence type="predicted"/>
<dbReference type="EMBL" id="FWZT01000001">
    <property type="protein sequence ID" value="SME91295.1"/>
    <property type="molecule type" value="Genomic_DNA"/>
</dbReference>
<dbReference type="AlphaFoldDB" id="A0A1Y6B979"/>